<name>A0A8J3D2U6_9BACT</name>
<evidence type="ECO:0000313" key="4">
    <source>
        <dbReference type="Proteomes" id="UP000598271"/>
    </source>
</evidence>
<accession>A0A8J3D2U6</accession>
<evidence type="ECO:0000313" key="3">
    <source>
        <dbReference type="EMBL" id="GHB63914.1"/>
    </source>
</evidence>
<proteinExistence type="predicted"/>
<sequence>MTDSIEDLTRIKEATAVLGSLVLWIILLAVIGWSIYEIRNAIPIDEHENPIPRPDPESPDRRAKRNAQSSDRRQ</sequence>
<dbReference type="Proteomes" id="UP000598271">
    <property type="component" value="Unassembled WGS sequence"/>
</dbReference>
<keyword evidence="2" id="KW-0812">Transmembrane</keyword>
<reference evidence="3 4" key="1">
    <citation type="journal article" date="2014" name="Int. J. Syst. Evol. Microbiol.">
        <title>Complete genome sequence of Corynebacterium casei LMG S-19264T (=DSM 44701T), isolated from a smear-ripened cheese.</title>
        <authorList>
            <consortium name="US DOE Joint Genome Institute (JGI-PGF)"/>
            <person name="Walter F."/>
            <person name="Albersmeier A."/>
            <person name="Kalinowski J."/>
            <person name="Ruckert C."/>
        </authorList>
    </citation>
    <scope>NUCLEOTIDE SEQUENCE [LARGE SCALE GENOMIC DNA]</scope>
    <source>
        <strain evidence="3 4">KCTC 12866</strain>
    </source>
</reference>
<feature type="transmembrane region" description="Helical" evidence="2">
    <location>
        <begin position="16"/>
        <end position="36"/>
    </location>
</feature>
<evidence type="ECO:0000256" key="2">
    <source>
        <dbReference type="SAM" id="Phobius"/>
    </source>
</evidence>
<gene>
    <name evidence="3" type="ORF">GCM10007390_17200</name>
</gene>
<comment type="caution">
    <text evidence="3">The sequence shown here is derived from an EMBL/GenBank/DDBJ whole genome shotgun (WGS) entry which is preliminary data.</text>
</comment>
<dbReference type="EMBL" id="BMXF01000001">
    <property type="protein sequence ID" value="GHB63914.1"/>
    <property type="molecule type" value="Genomic_DNA"/>
</dbReference>
<dbReference type="AlphaFoldDB" id="A0A8J3D2U6"/>
<keyword evidence="2" id="KW-1133">Transmembrane helix</keyword>
<organism evidence="3 4">
    <name type="scientific">Persicitalea jodogahamensis</name>
    <dbReference type="NCBI Taxonomy" id="402147"/>
    <lineage>
        <taxon>Bacteria</taxon>
        <taxon>Pseudomonadati</taxon>
        <taxon>Bacteroidota</taxon>
        <taxon>Cytophagia</taxon>
        <taxon>Cytophagales</taxon>
        <taxon>Spirosomataceae</taxon>
        <taxon>Persicitalea</taxon>
    </lineage>
</organism>
<keyword evidence="4" id="KW-1185">Reference proteome</keyword>
<feature type="region of interest" description="Disordered" evidence="1">
    <location>
        <begin position="45"/>
        <end position="74"/>
    </location>
</feature>
<protein>
    <submittedName>
        <fullName evidence="3">Uncharacterized protein</fullName>
    </submittedName>
</protein>
<evidence type="ECO:0000256" key="1">
    <source>
        <dbReference type="SAM" id="MobiDB-lite"/>
    </source>
</evidence>
<keyword evidence="2" id="KW-0472">Membrane</keyword>
<feature type="compositionally biased region" description="Basic and acidic residues" evidence="1">
    <location>
        <begin position="45"/>
        <end position="61"/>
    </location>
</feature>